<organism evidence="2 3">
    <name type="scientific">Clitoria ternatea</name>
    <name type="common">Butterfly pea</name>
    <dbReference type="NCBI Taxonomy" id="43366"/>
    <lineage>
        <taxon>Eukaryota</taxon>
        <taxon>Viridiplantae</taxon>
        <taxon>Streptophyta</taxon>
        <taxon>Embryophyta</taxon>
        <taxon>Tracheophyta</taxon>
        <taxon>Spermatophyta</taxon>
        <taxon>Magnoliopsida</taxon>
        <taxon>eudicotyledons</taxon>
        <taxon>Gunneridae</taxon>
        <taxon>Pentapetalae</taxon>
        <taxon>rosids</taxon>
        <taxon>fabids</taxon>
        <taxon>Fabales</taxon>
        <taxon>Fabaceae</taxon>
        <taxon>Papilionoideae</taxon>
        <taxon>50 kb inversion clade</taxon>
        <taxon>NPAAA clade</taxon>
        <taxon>indigoferoid/millettioid clade</taxon>
        <taxon>Phaseoleae</taxon>
        <taxon>Clitoria</taxon>
    </lineage>
</organism>
<reference evidence="2 3" key="1">
    <citation type="submission" date="2024-01" db="EMBL/GenBank/DDBJ databases">
        <title>The genomes of 5 underutilized Papilionoideae crops provide insights into root nodulation and disease resistance.</title>
        <authorList>
            <person name="Yuan L."/>
        </authorList>
    </citation>
    <scope>NUCLEOTIDE SEQUENCE [LARGE SCALE GENOMIC DNA]</scope>
    <source>
        <strain evidence="2">LY-2023</strain>
        <tissue evidence="2">Leaf</tissue>
    </source>
</reference>
<feature type="transmembrane region" description="Helical" evidence="1">
    <location>
        <begin position="83"/>
        <end position="103"/>
    </location>
</feature>
<protein>
    <submittedName>
        <fullName evidence="2">Uncharacterized protein</fullName>
    </submittedName>
</protein>
<keyword evidence="1" id="KW-0472">Membrane</keyword>
<sequence length="153" mass="16843">MFLIFPICPSVVVAVVAFFLLDSCPSMLFACPSGAALSCKFPVFARTFFIAVVVFLSVENALALLLMYVLVPLIGPSITNFGACGFSASAAPSSIVPLCSLLVMKLTLYSKWTHLVFWIPSLFCIINDKICPLYCKEHFWINGELFNLYTIPL</sequence>
<keyword evidence="1" id="KW-0812">Transmembrane</keyword>
<evidence type="ECO:0000313" key="2">
    <source>
        <dbReference type="EMBL" id="KAK7310412.1"/>
    </source>
</evidence>
<dbReference type="EMBL" id="JAYKXN010000002">
    <property type="protein sequence ID" value="KAK7310412.1"/>
    <property type="molecule type" value="Genomic_DNA"/>
</dbReference>
<accession>A0AAN9PU90</accession>
<keyword evidence="1" id="KW-1133">Transmembrane helix</keyword>
<evidence type="ECO:0000256" key="1">
    <source>
        <dbReference type="SAM" id="Phobius"/>
    </source>
</evidence>
<gene>
    <name evidence="2" type="ORF">RJT34_07917</name>
</gene>
<evidence type="ECO:0000313" key="3">
    <source>
        <dbReference type="Proteomes" id="UP001359559"/>
    </source>
</evidence>
<dbReference type="AlphaFoldDB" id="A0AAN9PU90"/>
<keyword evidence="3" id="KW-1185">Reference proteome</keyword>
<name>A0AAN9PU90_CLITE</name>
<proteinExistence type="predicted"/>
<comment type="caution">
    <text evidence="2">The sequence shown here is derived from an EMBL/GenBank/DDBJ whole genome shotgun (WGS) entry which is preliminary data.</text>
</comment>
<dbReference type="Proteomes" id="UP001359559">
    <property type="component" value="Unassembled WGS sequence"/>
</dbReference>
<feature type="transmembrane region" description="Helical" evidence="1">
    <location>
        <begin position="48"/>
        <end position="71"/>
    </location>
</feature>